<dbReference type="Pfam" id="PF00193">
    <property type="entry name" value="Xlink"/>
    <property type="match status" value="1"/>
</dbReference>
<dbReference type="SMART" id="SM00445">
    <property type="entry name" value="LINK"/>
    <property type="match status" value="1"/>
</dbReference>
<accession>A0A6G1QVB4</accession>
<keyword evidence="8" id="KW-0325">Glycoprotein</keyword>
<reference evidence="14" key="2">
    <citation type="submission" date="2019-02" db="EMBL/GenBank/DDBJ databases">
        <title>Opniocepnalus argus Var Kimnra genome.</title>
        <authorList>
            <person name="Zhou C."/>
            <person name="Xiao S."/>
        </authorList>
    </citation>
    <scope>NUCLEOTIDE SEQUENCE [LARGE SCALE GENOMIC DNA]</scope>
</reference>
<feature type="domain" description="Link" evidence="12">
    <location>
        <begin position="30"/>
        <end position="120"/>
    </location>
</feature>
<gene>
    <name evidence="13" type="ORF">EXN66_Car021850</name>
</gene>
<keyword evidence="5 11" id="KW-0472">Membrane</keyword>
<evidence type="ECO:0000256" key="6">
    <source>
        <dbReference type="ARBA" id="ARBA00023157"/>
    </source>
</evidence>
<dbReference type="PROSITE" id="PS01241">
    <property type="entry name" value="LINK_1"/>
    <property type="match status" value="1"/>
</dbReference>
<organism evidence="13 14">
    <name type="scientific">Channa argus</name>
    <name type="common">Northern snakehead</name>
    <name type="synonym">Ophicephalus argus</name>
    <dbReference type="NCBI Taxonomy" id="215402"/>
    <lineage>
        <taxon>Eukaryota</taxon>
        <taxon>Metazoa</taxon>
        <taxon>Chordata</taxon>
        <taxon>Craniata</taxon>
        <taxon>Vertebrata</taxon>
        <taxon>Euteleostomi</taxon>
        <taxon>Actinopterygii</taxon>
        <taxon>Neopterygii</taxon>
        <taxon>Teleostei</taxon>
        <taxon>Neoteleostei</taxon>
        <taxon>Acanthomorphata</taxon>
        <taxon>Anabantaria</taxon>
        <taxon>Anabantiformes</taxon>
        <taxon>Channoidei</taxon>
        <taxon>Channidae</taxon>
        <taxon>Channa</taxon>
    </lineage>
</organism>
<dbReference type="Gene3D" id="3.10.100.10">
    <property type="entry name" value="Mannose-Binding Protein A, subunit A"/>
    <property type="match status" value="1"/>
</dbReference>
<feature type="transmembrane region" description="Helical" evidence="11">
    <location>
        <begin position="253"/>
        <end position="273"/>
    </location>
</feature>
<keyword evidence="2 11" id="KW-0812">Transmembrane</keyword>
<evidence type="ECO:0000256" key="4">
    <source>
        <dbReference type="ARBA" id="ARBA00022989"/>
    </source>
</evidence>
<evidence type="ECO:0000256" key="1">
    <source>
        <dbReference type="ARBA" id="ARBA00004167"/>
    </source>
</evidence>
<name>A0A6G1QVB4_CHAAH</name>
<keyword evidence="3" id="KW-0732">Signal</keyword>
<feature type="compositionally biased region" description="Low complexity" evidence="10">
    <location>
        <begin position="130"/>
        <end position="169"/>
    </location>
</feature>
<evidence type="ECO:0000256" key="7">
    <source>
        <dbReference type="ARBA" id="ARBA00023170"/>
    </source>
</evidence>
<evidence type="ECO:0000256" key="5">
    <source>
        <dbReference type="ARBA" id="ARBA00023136"/>
    </source>
</evidence>
<dbReference type="PROSITE" id="PS50963">
    <property type="entry name" value="LINK_2"/>
    <property type="match status" value="1"/>
</dbReference>
<proteinExistence type="predicted"/>
<evidence type="ECO:0000259" key="12">
    <source>
        <dbReference type="PROSITE" id="PS50963"/>
    </source>
</evidence>
<dbReference type="InterPro" id="IPR043210">
    <property type="entry name" value="CD44_antigen-like"/>
</dbReference>
<evidence type="ECO:0000256" key="10">
    <source>
        <dbReference type="SAM" id="MobiDB-lite"/>
    </source>
</evidence>
<evidence type="ECO:0000256" key="9">
    <source>
        <dbReference type="PROSITE-ProRule" id="PRU00323"/>
    </source>
</evidence>
<evidence type="ECO:0000256" key="11">
    <source>
        <dbReference type="SAM" id="Phobius"/>
    </source>
</evidence>
<dbReference type="PANTHER" id="PTHR10225:SF2">
    <property type="entry name" value="LYMPHATIC VESSEL ENDOTHELIAL HYALURONIC ACID RECEPTOR 1"/>
    <property type="match status" value="1"/>
</dbReference>
<keyword evidence="6 9" id="KW-1015">Disulfide bond</keyword>
<dbReference type="InterPro" id="IPR016187">
    <property type="entry name" value="CTDL_fold"/>
</dbReference>
<reference evidence="13 14" key="1">
    <citation type="submission" date="2019-02" db="EMBL/GenBank/DDBJ databases">
        <title>Opniocepnalus argus genome.</title>
        <authorList>
            <person name="Zhou C."/>
            <person name="Xiao S."/>
        </authorList>
    </citation>
    <scope>NUCLEOTIDE SEQUENCE [LARGE SCALE GENOMIC DNA]</scope>
    <source>
        <strain evidence="13">OARG1902GOOAL</strain>
        <tissue evidence="13">Muscle</tissue>
    </source>
</reference>
<comment type="subcellular location">
    <subcellularLocation>
        <location evidence="1">Membrane</location>
        <topology evidence="1">Single-pass membrane protein</topology>
    </subcellularLocation>
</comment>
<keyword evidence="7 13" id="KW-0675">Receptor</keyword>
<protein>
    <submittedName>
        <fullName evidence="13">Lymphatic vessel endothelial hyaluronic acid receptor 1</fullName>
    </submittedName>
</protein>
<keyword evidence="4 11" id="KW-1133">Transmembrane helix</keyword>
<dbReference type="InterPro" id="IPR000538">
    <property type="entry name" value="Link_dom"/>
</dbReference>
<feature type="compositionally biased region" description="Low complexity" evidence="10">
    <location>
        <begin position="187"/>
        <end position="217"/>
    </location>
</feature>
<dbReference type="GO" id="GO:0004888">
    <property type="term" value="F:transmembrane signaling receptor activity"/>
    <property type="evidence" value="ECO:0007669"/>
    <property type="project" value="TreeGrafter"/>
</dbReference>
<dbReference type="Proteomes" id="UP000503349">
    <property type="component" value="Chromosome 23"/>
</dbReference>
<dbReference type="InterPro" id="IPR016186">
    <property type="entry name" value="C-type_lectin-like/link_sf"/>
</dbReference>
<dbReference type="SUPFAM" id="SSF56436">
    <property type="entry name" value="C-type lectin-like"/>
    <property type="match status" value="1"/>
</dbReference>
<dbReference type="AlphaFoldDB" id="A0A6G1QVB4"/>
<dbReference type="GO" id="GO:0005540">
    <property type="term" value="F:hyaluronic acid binding"/>
    <property type="evidence" value="ECO:0007669"/>
    <property type="project" value="InterPro"/>
</dbReference>
<evidence type="ECO:0000256" key="3">
    <source>
        <dbReference type="ARBA" id="ARBA00022729"/>
    </source>
</evidence>
<feature type="compositionally biased region" description="Polar residues" evidence="10">
    <location>
        <begin position="176"/>
        <end position="186"/>
    </location>
</feature>
<feature type="disulfide bond" evidence="9">
    <location>
        <begin position="75"/>
        <end position="96"/>
    </location>
</feature>
<dbReference type="EMBL" id="CM015734">
    <property type="protein sequence ID" value="KAF3706158.1"/>
    <property type="molecule type" value="Genomic_DNA"/>
</dbReference>
<evidence type="ECO:0000256" key="2">
    <source>
        <dbReference type="ARBA" id="ARBA00022692"/>
    </source>
</evidence>
<keyword evidence="14" id="KW-1185">Reference proteome</keyword>
<evidence type="ECO:0000313" key="14">
    <source>
        <dbReference type="Proteomes" id="UP000503349"/>
    </source>
</evidence>
<evidence type="ECO:0000313" key="13">
    <source>
        <dbReference type="EMBL" id="KAF3706158.1"/>
    </source>
</evidence>
<comment type="caution">
    <text evidence="9">Lacks conserved residue(s) required for the propagation of feature annotation.</text>
</comment>
<dbReference type="GO" id="GO:0007155">
    <property type="term" value="P:cell adhesion"/>
    <property type="evidence" value="ECO:0007669"/>
    <property type="project" value="InterPro"/>
</dbReference>
<feature type="region of interest" description="Disordered" evidence="10">
    <location>
        <begin position="127"/>
        <end position="217"/>
    </location>
</feature>
<evidence type="ECO:0000256" key="8">
    <source>
        <dbReference type="ARBA" id="ARBA00023180"/>
    </source>
</evidence>
<dbReference type="GO" id="GO:0005886">
    <property type="term" value="C:plasma membrane"/>
    <property type="evidence" value="ECO:0007669"/>
    <property type="project" value="TreeGrafter"/>
</dbReference>
<dbReference type="PANTHER" id="PTHR10225">
    <property type="entry name" value="HYALURONAN RECEPTOR"/>
    <property type="match status" value="1"/>
</dbReference>
<sequence length="336" mass="35589">MISSLLKPRESSTTLKPPRGSNVVADRVAGVFMLIDGGDYTMNFTAAAAACLVLNVTMATKAQLERAVQLGLETCKYGWIQEKVAAIPRLKSDNNCGRGGTGVVTWATSESKAFAVFCFNASDLETTPKASTAHPQSSTSSTQTPTPTTALTESAASSQASASTITRTTKAPDPTSVPSALTPQVKTTPPALVSSTSPPLPPLSTRTPTPRSQPATSNPTVVAFTFSTVVHDANVTASTELPQTVSSAKPSPAGLITLGIILLLLTAAGAALYHKLRNTSTCWYQRQQDDVETEMWKHSDSEMGLHSQHEEEESNWTFSSEIMLCVNPDIKANSSE</sequence>